<sequence length="79" mass="9391">MKPEKLNKNLDMQHLRQLVDDIGLAQNEIARVLEVPKREFRAYLSNPQNASYRQMPYVVYYALSVWAAYCRYERKNANP</sequence>
<proteinExistence type="predicted"/>
<dbReference type="Proteomes" id="UP000254575">
    <property type="component" value="Unassembled WGS sequence"/>
</dbReference>
<evidence type="ECO:0008006" key="3">
    <source>
        <dbReference type="Google" id="ProtNLM"/>
    </source>
</evidence>
<keyword evidence="2" id="KW-1185">Reference proteome</keyword>
<organism evidence="1 2">
    <name type="scientific">Suttonella indologenes</name>
    <dbReference type="NCBI Taxonomy" id="13276"/>
    <lineage>
        <taxon>Bacteria</taxon>
        <taxon>Pseudomonadati</taxon>
        <taxon>Pseudomonadota</taxon>
        <taxon>Gammaproteobacteria</taxon>
        <taxon>Cardiobacteriales</taxon>
        <taxon>Cardiobacteriaceae</taxon>
        <taxon>Suttonella</taxon>
    </lineage>
</organism>
<accession>A0A380N0S4</accession>
<dbReference type="OrthoDB" id="6940327at2"/>
<gene>
    <name evidence="1" type="ORF">NCTC10717_01903</name>
</gene>
<reference evidence="1 2" key="1">
    <citation type="submission" date="2018-06" db="EMBL/GenBank/DDBJ databases">
        <authorList>
            <consortium name="Pathogen Informatics"/>
            <person name="Doyle S."/>
        </authorList>
    </citation>
    <scope>NUCLEOTIDE SEQUENCE [LARGE SCALE GENOMIC DNA]</scope>
    <source>
        <strain evidence="1 2">NCTC10717</strain>
    </source>
</reference>
<dbReference type="RefSeq" id="WP_115219024.1">
    <property type="nucleotide sequence ID" value="NZ_UHIA01000004.1"/>
</dbReference>
<protein>
    <recommendedName>
        <fullName evidence="3">XRE family transcriptional regulator</fullName>
    </recommendedName>
</protein>
<evidence type="ECO:0000313" key="2">
    <source>
        <dbReference type="Proteomes" id="UP000254575"/>
    </source>
</evidence>
<dbReference type="EMBL" id="UHIA01000004">
    <property type="protein sequence ID" value="SUO98162.1"/>
    <property type="molecule type" value="Genomic_DNA"/>
</dbReference>
<name>A0A380N0S4_9GAMM</name>
<evidence type="ECO:0000313" key="1">
    <source>
        <dbReference type="EMBL" id="SUO98162.1"/>
    </source>
</evidence>
<dbReference type="AlphaFoldDB" id="A0A380N0S4"/>